<accession>A0A1S1V6V9</accession>
<dbReference type="PANTHER" id="PTHR45947:SF3">
    <property type="entry name" value="SULFOQUINOVOSYL TRANSFERASE SQD2"/>
    <property type="match status" value="1"/>
</dbReference>
<dbReference type="EMBL" id="MKIE01000006">
    <property type="protein sequence ID" value="OHW61877.1"/>
    <property type="molecule type" value="Genomic_DNA"/>
</dbReference>
<evidence type="ECO:0000259" key="1">
    <source>
        <dbReference type="Pfam" id="PF00534"/>
    </source>
</evidence>
<sequence>MGIYRKIDRKKVQFDFLNVYDEEIACQSEIESMGGKILYVKFRRREGIHNYYKGIKDFFEKHKDYMVIHCHYQGLQNIDMISYAAKAGIPVRIAHAHSSGYEEEPGFPLRALIYYNRWKINRVATEFFACSELAGSWMFGKTVDEGIEVINNSIDAEKFRYDDAERINVRKQLNLEGRFVVGTVGRFANQKNTVFLVEVFSEILKAREDAFLLLVGDGMLRDEVERKIEQLGLGSSTKLLGAREDTNRILQGMDVFVLPSKAEGFGTVLVEAQTSGLKCFASENVIPESAKVTDLLSFIPLESGAKVWAKTISEESDYKRSDRYETIVESGYDINDNVKMIENTYLKLVGRK</sequence>
<evidence type="ECO:0000313" key="3">
    <source>
        <dbReference type="Proteomes" id="UP000180254"/>
    </source>
</evidence>
<keyword evidence="2" id="KW-0808">Transferase</keyword>
<dbReference type="STRING" id="39480.EUAN_16400"/>
<name>A0A1S1V6V9_9FIRM</name>
<organism evidence="2 3">
    <name type="scientific">Andreesenia angusta</name>
    <dbReference type="NCBI Taxonomy" id="39480"/>
    <lineage>
        <taxon>Bacteria</taxon>
        <taxon>Bacillati</taxon>
        <taxon>Bacillota</taxon>
        <taxon>Tissierellia</taxon>
        <taxon>Tissierellales</taxon>
        <taxon>Gottschalkiaceae</taxon>
        <taxon>Andreesenia</taxon>
    </lineage>
</organism>
<gene>
    <name evidence="2" type="primary">epsF_2</name>
    <name evidence="2" type="ORF">EUAN_16400</name>
</gene>
<proteinExistence type="predicted"/>
<reference evidence="2 3" key="1">
    <citation type="submission" date="2016-09" db="EMBL/GenBank/DDBJ databases">
        <title>Genome sequence of Eubacterium angustum.</title>
        <authorList>
            <person name="Poehlein A."/>
            <person name="Daniel R."/>
        </authorList>
    </citation>
    <scope>NUCLEOTIDE SEQUENCE [LARGE SCALE GENOMIC DNA]</scope>
    <source>
        <strain evidence="2 3">DSM 1989</strain>
    </source>
</reference>
<comment type="caution">
    <text evidence="2">The sequence shown here is derived from an EMBL/GenBank/DDBJ whole genome shotgun (WGS) entry which is preliminary data.</text>
</comment>
<dbReference type="Proteomes" id="UP000180254">
    <property type="component" value="Unassembled WGS sequence"/>
</dbReference>
<dbReference type="PANTHER" id="PTHR45947">
    <property type="entry name" value="SULFOQUINOVOSYL TRANSFERASE SQD2"/>
    <property type="match status" value="1"/>
</dbReference>
<dbReference type="Gene3D" id="3.40.50.2000">
    <property type="entry name" value="Glycogen Phosphorylase B"/>
    <property type="match status" value="2"/>
</dbReference>
<dbReference type="InterPro" id="IPR001296">
    <property type="entry name" value="Glyco_trans_1"/>
</dbReference>
<evidence type="ECO:0000313" key="2">
    <source>
        <dbReference type="EMBL" id="OHW61877.1"/>
    </source>
</evidence>
<dbReference type="InterPro" id="IPR050194">
    <property type="entry name" value="Glycosyltransferase_grp1"/>
</dbReference>
<dbReference type="GO" id="GO:0016757">
    <property type="term" value="F:glycosyltransferase activity"/>
    <property type="evidence" value="ECO:0007669"/>
    <property type="project" value="UniProtKB-KW"/>
</dbReference>
<feature type="domain" description="Glycosyl transferase family 1" evidence="1">
    <location>
        <begin position="169"/>
        <end position="283"/>
    </location>
</feature>
<protein>
    <submittedName>
        <fullName evidence="2">Putative glycosyltransferase EpsF</fullName>
        <ecNumber evidence="2">2.4.-.-</ecNumber>
    </submittedName>
</protein>
<dbReference type="AlphaFoldDB" id="A0A1S1V6V9"/>
<keyword evidence="3" id="KW-1185">Reference proteome</keyword>
<keyword evidence="2" id="KW-0328">Glycosyltransferase</keyword>
<dbReference type="EC" id="2.4.-.-" evidence="2"/>
<dbReference type="Pfam" id="PF00534">
    <property type="entry name" value="Glycos_transf_1"/>
    <property type="match status" value="1"/>
</dbReference>
<dbReference type="SUPFAM" id="SSF53756">
    <property type="entry name" value="UDP-Glycosyltransferase/glycogen phosphorylase"/>
    <property type="match status" value="1"/>
</dbReference>